<dbReference type="EMBL" id="JBHRYE010000007">
    <property type="protein sequence ID" value="MFC3670392.1"/>
    <property type="molecule type" value="Genomic_DNA"/>
</dbReference>
<comment type="similarity">
    <text evidence="3">Belongs to the Orn/Lys/Arg decarboxylase class-II family.</text>
</comment>
<dbReference type="InterPro" id="IPR009006">
    <property type="entry name" value="Ala_racemase/Decarboxylase_C"/>
</dbReference>
<dbReference type="InterPro" id="IPR022657">
    <property type="entry name" value="De-COase2_CS"/>
</dbReference>
<dbReference type="PANTHER" id="PTHR43727">
    <property type="entry name" value="DIAMINOPIMELATE DECARBOXYLASE"/>
    <property type="match status" value="1"/>
</dbReference>
<dbReference type="Proteomes" id="UP001595683">
    <property type="component" value="Unassembled WGS sequence"/>
</dbReference>
<gene>
    <name evidence="6" type="ORF">ACFOOT_03040</name>
</gene>
<dbReference type="InterPro" id="IPR000183">
    <property type="entry name" value="Orn/DAP/Arg_de-COase"/>
</dbReference>
<dbReference type="InterPro" id="IPR017530">
    <property type="entry name" value="DCO2ase_PEP1"/>
</dbReference>
<dbReference type="SUPFAM" id="SSF50621">
    <property type="entry name" value="Alanine racemase C-terminal domain-like"/>
    <property type="match status" value="1"/>
</dbReference>
<keyword evidence="7" id="KW-1185">Reference proteome</keyword>
<dbReference type="InterPro" id="IPR022643">
    <property type="entry name" value="De-COase2_C"/>
</dbReference>
<evidence type="ECO:0000313" key="7">
    <source>
        <dbReference type="Proteomes" id="UP001595683"/>
    </source>
</evidence>
<comment type="caution">
    <text evidence="6">The sequence shown here is derived from an EMBL/GenBank/DDBJ whole genome shotgun (WGS) entry which is preliminary data.</text>
</comment>
<dbReference type="Pfam" id="PF02784">
    <property type="entry name" value="Orn_Arg_deC_N"/>
    <property type="match status" value="1"/>
</dbReference>
<protein>
    <submittedName>
        <fullName evidence="6">Pyridoxal-dependent decarboxylase, exosortase A system-associated</fullName>
    </submittedName>
</protein>
<organism evidence="6 7">
    <name type="scientific">Novosphingobium pokkalii</name>
    <dbReference type="NCBI Taxonomy" id="1770194"/>
    <lineage>
        <taxon>Bacteria</taxon>
        <taxon>Pseudomonadati</taxon>
        <taxon>Pseudomonadota</taxon>
        <taxon>Alphaproteobacteria</taxon>
        <taxon>Sphingomonadales</taxon>
        <taxon>Sphingomonadaceae</taxon>
        <taxon>Novosphingobium</taxon>
    </lineage>
</organism>
<dbReference type="InterPro" id="IPR022644">
    <property type="entry name" value="De-COase2_N"/>
</dbReference>
<evidence type="ECO:0000313" key="6">
    <source>
        <dbReference type="EMBL" id="MFC3670392.1"/>
    </source>
</evidence>
<evidence type="ECO:0000256" key="2">
    <source>
        <dbReference type="ARBA" id="ARBA00022898"/>
    </source>
</evidence>
<dbReference type="NCBIfam" id="TIGR03099">
    <property type="entry name" value="dCO2ase_PEP1"/>
    <property type="match status" value="1"/>
</dbReference>
<dbReference type="Gene3D" id="2.40.37.10">
    <property type="entry name" value="Lyase, Ornithine Decarboxylase, Chain A, domain 1"/>
    <property type="match status" value="1"/>
</dbReference>
<dbReference type="CDD" id="cd06839">
    <property type="entry name" value="PLPDE_III_Btrk_like"/>
    <property type="match status" value="1"/>
</dbReference>
<feature type="domain" description="Orn/DAP/Arg decarboxylase 2 N-terminal" evidence="5">
    <location>
        <begin position="44"/>
        <end position="289"/>
    </location>
</feature>
<keyword evidence="2" id="KW-0663">Pyridoxal phosphate</keyword>
<name>A0ABV7V0I7_9SPHN</name>
<evidence type="ECO:0000256" key="1">
    <source>
        <dbReference type="ARBA" id="ARBA00001933"/>
    </source>
</evidence>
<evidence type="ECO:0000259" key="5">
    <source>
        <dbReference type="Pfam" id="PF02784"/>
    </source>
</evidence>
<sequence>MKPLGPIPPHFPAQGADLLIAGRPARAWAQEHGTPLFVYDAAVVRARVAQLRAALPPAMRLHYAVKANPFGPLLALLAGLVDGFDIASAGELALITAQGIDPARAGFAGPGKRDAEIAAAIAAGVTLHCESAREVERALALGEAVGRRPALAVRVNPDFDLRGSGMKMGGGARPFGVDAEQVPPLARRIVASGAEWRGFHIFAGSQALDAQAVIATQAATLDLALRLAHEAQVPLPALNLGGGFGIPYFPGDMPLDLDAVGAALAQRLAEHGPALHGTRLTVELGRYLVGEAGVYLARVVERKESRGEVFLVTDGGLHHQLAASGNFGTVVRRNYPLALANRMDAPADEVASVVGCLCTPLDRLADRAALPKGAEGDVVAVCCAGAYGATASPAAFLGHGPAVEILAENGLPSAG</sequence>
<evidence type="ECO:0000256" key="3">
    <source>
        <dbReference type="RuleBase" id="RU003737"/>
    </source>
</evidence>
<evidence type="ECO:0000259" key="4">
    <source>
        <dbReference type="Pfam" id="PF00278"/>
    </source>
</evidence>
<dbReference type="RefSeq" id="WP_191323283.1">
    <property type="nucleotide sequence ID" value="NZ_BMZP01000003.1"/>
</dbReference>
<reference evidence="7" key="1">
    <citation type="journal article" date="2019" name="Int. J. Syst. Evol. Microbiol.">
        <title>The Global Catalogue of Microorganisms (GCM) 10K type strain sequencing project: providing services to taxonomists for standard genome sequencing and annotation.</title>
        <authorList>
            <consortium name="The Broad Institute Genomics Platform"/>
            <consortium name="The Broad Institute Genome Sequencing Center for Infectious Disease"/>
            <person name="Wu L."/>
            <person name="Ma J."/>
        </authorList>
    </citation>
    <scope>NUCLEOTIDE SEQUENCE [LARGE SCALE GENOMIC DNA]</scope>
    <source>
        <strain evidence="7">KCTC 42224</strain>
    </source>
</reference>
<accession>A0ABV7V0I7</accession>
<dbReference type="InterPro" id="IPR029066">
    <property type="entry name" value="PLP-binding_barrel"/>
</dbReference>
<dbReference type="Gene3D" id="3.20.20.10">
    <property type="entry name" value="Alanine racemase"/>
    <property type="match status" value="1"/>
</dbReference>
<comment type="cofactor">
    <cofactor evidence="1">
        <name>pyridoxal 5'-phosphate</name>
        <dbReference type="ChEBI" id="CHEBI:597326"/>
    </cofactor>
</comment>
<dbReference type="PRINTS" id="PR01179">
    <property type="entry name" value="ODADCRBXLASE"/>
</dbReference>
<dbReference type="PANTHER" id="PTHR43727:SF2">
    <property type="entry name" value="GROUP IV DECARBOXYLASE"/>
    <property type="match status" value="1"/>
</dbReference>
<dbReference type="SUPFAM" id="SSF51419">
    <property type="entry name" value="PLP-binding barrel"/>
    <property type="match status" value="1"/>
</dbReference>
<dbReference type="PROSITE" id="PS00879">
    <property type="entry name" value="ODR_DC_2_2"/>
    <property type="match status" value="1"/>
</dbReference>
<dbReference type="Pfam" id="PF00278">
    <property type="entry name" value="Orn_DAP_Arg_deC"/>
    <property type="match status" value="1"/>
</dbReference>
<proteinExistence type="inferred from homology"/>
<feature type="domain" description="Orn/DAP/Arg decarboxylase 2 C-terminal" evidence="4">
    <location>
        <begin position="37"/>
        <end position="385"/>
    </location>
</feature>